<name>A0A843UKC2_COLES</name>
<feature type="compositionally biased region" description="Polar residues" evidence="1">
    <location>
        <begin position="82"/>
        <end position="91"/>
    </location>
</feature>
<feature type="region of interest" description="Disordered" evidence="1">
    <location>
        <begin position="55"/>
        <end position="92"/>
    </location>
</feature>
<gene>
    <name evidence="2" type="ORF">Taro_012837</name>
</gene>
<proteinExistence type="predicted"/>
<dbReference type="EMBL" id="NMUH01000505">
    <property type="protein sequence ID" value="MQL80389.1"/>
    <property type="molecule type" value="Genomic_DNA"/>
</dbReference>
<reference evidence="2" key="1">
    <citation type="submission" date="2017-07" db="EMBL/GenBank/DDBJ databases">
        <title>Taro Niue Genome Assembly and Annotation.</title>
        <authorList>
            <person name="Atibalentja N."/>
            <person name="Keating K."/>
            <person name="Fields C.J."/>
        </authorList>
    </citation>
    <scope>NUCLEOTIDE SEQUENCE</scope>
    <source>
        <strain evidence="2">Niue_2</strain>
        <tissue evidence="2">Leaf</tissue>
    </source>
</reference>
<dbReference type="Proteomes" id="UP000652761">
    <property type="component" value="Unassembled WGS sequence"/>
</dbReference>
<evidence type="ECO:0000313" key="3">
    <source>
        <dbReference type="Proteomes" id="UP000652761"/>
    </source>
</evidence>
<evidence type="ECO:0000313" key="2">
    <source>
        <dbReference type="EMBL" id="MQL80389.1"/>
    </source>
</evidence>
<protein>
    <submittedName>
        <fullName evidence="2">Uncharacterized protein</fullName>
    </submittedName>
</protein>
<dbReference type="OrthoDB" id="515416at2759"/>
<feature type="region of interest" description="Disordered" evidence="1">
    <location>
        <begin position="209"/>
        <end position="228"/>
    </location>
</feature>
<keyword evidence="3" id="KW-1185">Reference proteome</keyword>
<evidence type="ECO:0000256" key="1">
    <source>
        <dbReference type="SAM" id="MobiDB-lite"/>
    </source>
</evidence>
<dbReference type="PANTHER" id="PTHR31805">
    <property type="entry name" value="RECEPTOR-LIKE KINASE, PUTATIVE (DUF1421)-RELATED"/>
    <property type="match status" value="1"/>
</dbReference>
<sequence length="283" mass="30044">MIASQFMDKQITGLSGAVAHGGDLMELANPGDGHQSNGASTGFREEILPSYDFQPIRRAASPPPPPPHVGIGGGGAWESTDSKPSSSNFRNYGSFEAHESSKVIHERNNTYDMANMVEIDHIVKKYADILLHTLDGVNSRLSQLEGRTYNLETAVDDLKLSIENSGGSTDGKLRQLENILREREGWESHRELPLGGDRWNPHRVLPTAAVGVGRPTGGDSTGLPVGPALRWESQRGRCSVGTSNGGGASVGAIGQSAGIGEGGKPKNKTSIDAPAYLIKLGEL</sequence>
<accession>A0A843UKC2</accession>
<organism evidence="2 3">
    <name type="scientific">Colocasia esculenta</name>
    <name type="common">Wild taro</name>
    <name type="synonym">Arum esculentum</name>
    <dbReference type="NCBI Taxonomy" id="4460"/>
    <lineage>
        <taxon>Eukaryota</taxon>
        <taxon>Viridiplantae</taxon>
        <taxon>Streptophyta</taxon>
        <taxon>Embryophyta</taxon>
        <taxon>Tracheophyta</taxon>
        <taxon>Spermatophyta</taxon>
        <taxon>Magnoliopsida</taxon>
        <taxon>Liliopsida</taxon>
        <taxon>Araceae</taxon>
        <taxon>Aroideae</taxon>
        <taxon>Colocasieae</taxon>
        <taxon>Colocasia</taxon>
    </lineage>
</organism>
<feature type="non-terminal residue" evidence="2">
    <location>
        <position position="1"/>
    </location>
</feature>
<dbReference type="PANTHER" id="PTHR31805:SF14">
    <property type="entry name" value="RECEPTOR-LIKE KINASE, PUTATIVE (DUF1421)-RELATED"/>
    <property type="match status" value="1"/>
</dbReference>
<comment type="caution">
    <text evidence="2">The sequence shown here is derived from an EMBL/GenBank/DDBJ whole genome shotgun (WGS) entry which is preliminary data.</text>
</comment>
<dbReference type="AlphaFoldDB" id="A0A843UKC2"/>